<keyword evidence="4" id="KW-0862">Zinc</keyword>
<dbReference type="GO" id="GO:0005524">
    <property type="term" value="F:ATP binding"/>
    <property type="evidence" value="ECO:0007669"/>
    <property type="project" value="UniProtKB-KW"/>
</dbReference>
<dbReference type="SUPFAM" id="SSF52374">
    <property type="entry name" value="Nucleotidylyl transferase"/>
    <property type="match status" value="1"/>
</dbReference>
<evidence type="ECO:0000256" key="6">
    <source>
        <dbReference type="ARBA" id="ARBA00023146"/>
    </source>
</evidence>
<dbReference type="GO" id="GO:0005829">
    <property type="term" value="C:cytosol"/>
    <property type="evidence" value="ECO:0007669"/>
    <property type="project" value="TreeGrafter"/>
</dbReference>
<name>A0A382EUP4_9ZZZZ</name>
<evidence type="ECO:0000256" key="2">
    <source>
        <dbReference type="ARBA" id="ARBA00022723"/>
    </source>
</evidence>
<gene>
    <name evidence="8" type="ORF">METZ01_LOCUS206983</name>
</gene>
<dbReference type="PANTHER" id="PTHR43311">
    <property type="entry name" value="GLUTAMATE--TRNA LIGASE"/>
    <property type="match status" value="1"/>
</dbReference>
<dbReference type="GO" id="GO:0004818">
    <property type="term" value="F:glutamate-tRNA ligase activity"/>
    <property type="evidence" value="ECO:0007669"/>
    <property type="project" value="TreeGrafter"/>
</dbReference>
<dbReference type="PANTHER" id="PTHR43311:SF1">
    <property type="entry name" value="GLUTAMYL-Q TRNA(ASP) SYNTHETASE"/>
    <property type="match status" value="1"/>
</dbReference>
<dbReference type="InterPro" id="IPR022380">
    <property type="entry name" value="Glu-Q_tRNA(Asp)_Synthase"/>
</dbReference>
<dbReference type="Gene3D" id="3.40.50.620">
    <property type="entry name" value="HUPs"/>
    <property type="match status" value="1"/>
</dbReference>
<dbReference type="InterPro" id="IPR020058">
    <property type="entry name" value="Glu/Gln-tRNA-synth_Ib_cat-dom"/>
</dbReference>
<organism evidence="8">
    <name type="scientific">marine metagenome</name>
    <dbReference type="NCBI Taxonomy" id="408172"/>
    <lineage>
        <taxon>unclassified sequences</taxon>
        <taxon>metagenomes</taxon>
        <taxon>ecological metagenomes</taxon>
    </lineage>
</organism>
<keyword evidence="3" id="KW-0547">Nucleotide-binding</keyword>
<dbReference type="GO" id="GO:0006424">
    <property type="term" value="P:glutamyl-tRNA aminoacylation"/>
    <property type="evidence" value="ECO:0007669"/>
    <property type="project" value="InterPro"/>
</dbReference>
<evidence type="ECO:0000259" key="7">
    <source>
        <dbReference type="Pfam" id="PF00749"/>
    </source>
</evidence>
<feature type="domain" description="Glutamyl/glutaminyl-tRNA synthetase class Ib catalytic" evidence="7">
    <location>
        <begin position="14"/>
        <end position="250"/>
    </location>
</feature>
<dbReference type="NCBIfam" id="NF004314">
    <property type="entry name" value="PRK05710.1-3"/>
    <property type="match status" value="1"/>
</dbReference>
<dbReference type="NCBIfam" id="TIGR03838">
    <property type="entry name" value="queuosine_YadB"/>
    <property type="match status" value="1"/>
</dbReference>
<evidence type="ECO:0000256" key="5">
    <source>
        <dbReference type="ARBA" id="ARBA00022840"/>
    </source>
</evidence>
<evidence type="ECO:0000256" key="3">
    <source>
        <dbReference type="ARBA" id="ARBA00022741"/>
    </source>
</evidence>
<dbReference type="InterPro" id="IPR049940">
    <property type="entry name" value="GluQ/Sye"/>
</dbReference>
<evidence type="ECO:0000256" key="1">
    <source>
        <dbReference type="ARBA" id="ARBA00022598"/>
    </source>
</evidence>
<dbReference type="InterPro" id="IPR014729">
    <property type="entry name" value="Rossmann-like_a/b/a_fold"/>
</dbReference>
<protein>
    <recommendedName>
        <fullName evidence="7">Glutamyl/glutaminyl-tRNA synthetase class Ib catalytic domain-containing protein</fullName>
    </recommendedName>
</protein>
<dbReference type="AlphaFoldDB" id="A0A382EUP4"/>
<reference evidence="8" key="1">
    <citation type="submission" date="2018-05" db="EMBL/GenBank/DDBJ databases">
        <authorList>
            <person name="Lanie J.A."/>
            <person name="Ng W.-L."/>
            <person name="Kazmierczak K.M."/>
            <person name="Andrzejewski T.M."/>
            <person name="Davidsen T.M."/>
            <person name="Wayne K.J."/>
            <person name="Tettelin H."/>
            <person name="Glass J.I."/>
            <person name="Rusch D."/>
            <person name="Podicherti R."/>
            <person name="Tsui H.-C.T."/>
            <person name="Winkler M.E."/>
        </authorList>
    </citation>
    <scope>NUCLEOTIDE SEQUENCE</scope>
</reference>
<sequence length="294" mass="32765">MTTVPEAKDAYIGRFAPSPSGPLHFGSLVAAVASYLDARSHQGSWLLRIDDLDPARELSTAPAEIMDQLLQHGLVWDGDILFQSSRLASYQQARNQLTADNRLYPCSCSRKDTPRIYAGHCLTNSLQDLSQPHAIRFHIKEPKFEIHDRLLGPIKWRQQLDMGDFIVLRKDGLNAYQLAVVVDDIYQGITDVLRGADLIHSTPLQLSLFKALNSTPPRYCHVPVVLAADGRKLSKQAFAETVSRKSAVDNIRNALNFLGQKHTKGHSVNELLESATRSWNIQAVPPLRGISEKI</sequence>
<dbReference type="Pfam" id="PF00749">
    <property type="entry name" value="tRNA-synt_1c"/>
    <property type="match status" value="1"/>
</dbReference>
<dbReference type="GO" id="GO:0006400">
    <property type="term" value="P:tRNA modification"/>
    <property type="evidence" value="ECO:0007669"/>
    <property type="project" value="InterPro"/>
</dbReference>
<accession>A0A382EUP4</accession>
<dbReference type="PRINTS" id="PR00987">
    <property type="entry name" value="TRNASYNTHGLU"/>
</dbReference>
<keyword evidence="6" id="KW-0030">Aminoacyl-tRNA synthetase</keyword>
<evidence type="ECO:0000313" key="8">
    <source>
        <dbReference type="EMBL" id="SVB54129.1"/>
    </source>
</evidence>
<keyword evidence="5" id="KW-0067">ATP-binding</keyword>
<proteinExistence type="predicted"/>
<keyword evidence="1" id="KW-0436">Ligase</keyword>
<evidence type="ECO:0000256" key="4">
    <source>
        <dbReference type="ARBA" id="ARBA00022833"/>
    </source>
</evidence>
<dbReference type="EMBL" id="UINC01046300">
    <property type="protein sequence ID" value="SVB54129.1"/>
    <property type="molecule type" value="Genomic_DNA"/>
</dbReference>
<dbReference type="GO" id="GO:0008270">
    <property type="term" value="F:zinc ion binding"/>
    <property type="evidence" value="ECO:0007669"/>
    <property type="project" value="InterPro"/>
</dbReference>
<dbReference type="InterPro" id="IPR000924">
    <property type="entry name" value="Glu/Gln-tRNA-synth"/>
</dbReference>
<keyword evidence="2" id="KW-0479">Metal-binding</keyword>